<evidence type="ECO:0000256" key="9">
    <source>
        <dbReference type="ARBA" id="ARBA00023136"/>
    </source>
</evidence>
<dbReference type="AlphaFoldDB" id="A0AAP2DNX7"/>
<dbReference type="GO" id="GO:0005886">
    <property type="term" value="C:plasma membrane"/>
    <property type="evidence" value="ECO:0007669"/>
    <property type="project" value="UniProtKB-SubCell"/>
</dbReference>
<comment type="subunit">
    <text evidence="13">F-type ATPases have 2 components, F(1) - the catalytic core - and F(0) - the membrane proton channel. F(1) has five subunits: alpha(3), beta(3), gamma(1), delta(1), epsilon(1). F(0) has four main subunits: a(1), b(2) and c(10-14). The alpha and beta chains form an alternating ring which encloses part of the gamma chain. F(1) is attached to F(0) by a central stalk formed by the gamma and epsilon chains, while a peripheral stalk is formed by the delta and b chains.</text>
</comment>
<dbReference type="SUPFAM" id="SSF81573">
    <property type="entry name" value="F1F0 ATP synthase subunit B, membrane domain"/>
    <property type="match status" value="1"/>
</dbReference>
<evidence type="ECO:0000313" key="18">
    <source>
        <dbReference type="EMBL" id="MBT1699815.1"/>
    </source>
</evidence>
<comment type="subcellular location">
    <subcellularLocation>
        <location evidence="15">Cell membrane</location>
        <topology evidence="15">Single-pass membrane protein</topology>
    </subcellularLocation>
    <subcellularLocation>
        <location evidence="14">Endomembrane system</location>
        <topology evidence="14">Single-pass membrane protein</topology>
    </subcellularLocation>
</comment>
<evidence type="ECO:0000256" key="5">
    <source>
        <dbReference type="ARBA" id="ARBA00022692"/>
    </source>
</evidence>
<comment type="caution">
    <text evidence="18">The sequence shown here is derived from an EMBL/GenBank/DDBJ whole genome shotgun (WGS) entry which is preliminary data.</text>
</comment>
<sequence>MELLTPGTGLIIWQLIVFVLLVLLLSKLAWKPIINSLKERERSIQDALDTAEKARHEMSQLRSDNERLLKEAREERERILREAREVANRMKDEAQHDAKKTADKIIEDAKAAINIEKQAALKEVRIQVSMFALDIAEKLMKKNLSGDKAQKDLVEGYIKDLKIN</sequence>
<evidence type="ECO:0000313" key="19">
    <source>
        <dbReference type="Proteomes" id="UP001319200"/>
    </source>
</evidence>
<keyword evidence="17" id="KW-0175">Coiled coil</keyword>
<evidence type="ECO:0000256" key="8">
    <source>
        <dbReference type="ARBA" id="ARBA00023065"/>
    </source>
</evidence>
<keyword evidence="10 15" id="KW-0066">ATP synthesis</keyword>
<dbReference type="InterPro" id="IPR002146">
    <property type="entry name" value="ATP_synth_b/b'su_bac/chlpt"/>
</dbReference>
<name>A0AAP2DNX7_9BACT</name>
<evidence type="ECO:0000256" key="11">
    <source>
        <dbReference type="ARBA" id="ARBA00025198"/>
    </source>
</evidence>
<evidence type="ECO:0000256" key="4">
    <source>
        <dbReference type="ARBA" id="ARBA00022547"/>
    </source>
</evidence>
<keyword evidence="4 15" id="KW-0138">CF(0)</keyword>
<proteinExistence type="inferred from homology"/>
<dbReference type="NCBIfam" id="TIGR01144">
    <property type="entry name" value="ATP_synt_b"/>
    <property type="match status" value="1"/>
</dbReference>
<dbReference type="RefSeq" id="WP_254168006.1">
    <property type="nucleotide sequence ID" value="NZ_JAHESF010000030.1"/>
</dbReference>
<keyword evidence="19" id="KW-1185">Reference proteome</keyword>
<keyword evidence="8 15" id="KW-0406">Ion transport</keyword>
<dbReference type="PANTHER" id="PTHR33445">
    <property type="entry name" value="ATP SYNTHASE SUBUNIT B', CHLOROPLASTIC"/>
    <property type="match status" value="1"/>
</dbReference>
<keyword evidence="9 15" id="KW-0472">Membrane</keyword>
<reference evidence="18 19" key="1">
    <citation type="submission" date="2021-05" db="EMBL/GenBank/DDBJ databases">
        <title>A Polyphasic approach of four new species of the genus Ohtaekwangia: Ohtaekwangia histidinii sp. nov., Ohtaekwangia cretensis sp. nov., Ohtaekwangia indiensis sp. nov., Ohtaekwangia reichenbachii sp. nov. from diverse environment.</title>
        <authorList>
            <person name="Octaviana S."/>
        </authorList>
    </citation>
    <scope>NUCLEOTIDE SEQUENCE [LARGE SCALE GENOMIC DNA]</scope>
    <source>
        <strain evidence="18 19">PWU4</strain>
    </source>
</reference>
<comment type="function">
    <text evidence="11 15">F(1)F(0) ATP synthase produces ATP from ADP in the presence of a proton or sodium gradient. F-type ATPases consist of two structural domains, F(1) containing the extramembraneous catalytic core and F(0) containing the membrane proton channel, linked together by a central stalk and a peripheral stalk. During catalysis, ATP synthesis in the catalytic domain of F(1) is coupled via a rotary mechanism of the central stalk subunits to proton translocation.</text>
</comment>
<keyword evidence="7 15" id="KW-1133">Transmembrane helix</keyword>
<evidence type="ECO:0000256" key="3">
    <source>
        <dbReference type="ARBA" id="ARBA00022475"/>
    </source>
</evidence>
<evidence type="ECO:0000256" key="1">
    <source>
        <dbReference type="ARBA" id="ARBA00005513"/>
    </source>
</evidence>
<evidence type="ECO:0000256" key="15">
    <source>
        <dbReference type="HAMAP-Rule" id="MF_01398"/>
    </source>
</evidence>
<keyword evidence="2 15" id="KW-0813">Transport</keyword>
<evidence type="ECO:0000256" key="12">
    <source>
        <dbReference type="ARBA" id="ARBA00025614"/>
    </source>
</evidence>
<dbReference type="InterPro" id="IPR005864">
    <property type="entry name" value="ATP_synth_F0_bsu_bac"/>
</dbReference>
<dbReference type="GO" id="GO:0046961">
    <property type="term" value="F:proton-transporting ATPase activity, rotational mechanism"/>
    <property type="evidence" value="ECO:0007669"/>
    <property type="project" value="TreeGrafter"/>
</dbReference>
<evidence type="ECO:0000256" key="6">
    <source>
        <dbReference type="ARBA" id="ARBA00022781"/>
    </source>
</evidence>
<organism evidence="18 19">
    <name type="scientific">Chryseosolibacter histidini</name>
    <dbReference type="NCBI Taxonomy" id="2782349"/>
    <lineage>
        <taxon>Bacteria</taxon>
        <taxon>Pseudomonadati</taxon>
        <taxon>Bacteroidota</taxon>
        <taxon>Cytophagia</taxon>
        <taxon>Cytophagales</taxon>
        <taxon>Chryseotaleaceae</taxon>
        <taxon>Chryseosolibacter</taxon>
    </lineage>
</organism>
<gene>
    <name evidence="15 18" type="primary">atpF</name>
    <name evidence="18" type="ORF">KK083_23205</name>
</gene>
<accession>A0AAP2DNX7</accession>
<dbReference type="HAMAP" id="MF_01398">
    <property type="entry name" value="ATP_synth_b_bprime"/>
    <property type="match status" value="1"/>
</dbReference>
<dbReference type="Proteomes" id="UP001319200">
    <property type="component" value="Unassembled WGS sequence"/>
</dbReference>
<dbReference type="EMBL" id="JAHESF010000030">
    <property type="protein sequence ID" value="MBT1699815.1"/>
    <property type="molecule type" value="Genomic_DNA"/>
</dbReference>
<dbReference type="Pfam" id="PF00430">
    <property type="entry name" value="ATP-synt_B"/>
    <property type="match status" value="1"/>
</dbReference>
<evidence type="ECO:0000256" key="7">
    <source>
        <dbReference type="ARBA" id="ARBA00022989"/>
    </source>
</evidence>
<keyword evidence="6 15" id="KW-0375">Hydrogen ion transport</keyword>
<dbReference type="GO" id="GO:0012505">
    <property type="term" value="C:endomembrane system"/>
    <property type="evidence" value="ECO:0007669"/>
    <property type="project" value="UniProtKB-SubCell"/>
</dbReference>
<feature type="transmembrane region" description="Helical" evidence="15">
    <location>
        <begin position="12"/>
        <end position="30"/>
    </location>
</feature>
<evidence type="ECO:0000256" key="17">
    <source>
        <dbReference type="SAM" id="Coils"/>
    </source>
</evidence>
<protein>
    <recommendedName>
        <fullName evidence="15">ATP synthase subunit b</fullName>
    </recommendedName>
    <alternativeName>
        <fullName evidence="15">ATP synthase F(0) sector subunit b</fullName>
    </alternativeName>
    <alternativeName>
        <fullName evidence="15">ATPase subunit I</fullName>
    </alternativeName>
    <alternativeName>
        <fullName evidence="15">F-type ATPase subunit b</fullName>
        <shortName evidence="15">F-ATPase subunit b</shortName>
    </alternativeName>
</protein>
<evidence type="ECO:0000256" key="13">
    <source>
        <dbReference type="ARBA" id="ARBA00026054"/>
    </source>
</evidence>
<evidence type="ECO:0000256" key="16">
    <source>
        <dbReference type="RuleBase" id="RU003848"/>
    </source>
</evidence>
<evidence type="ECO:0000256" key="14">
    <source>
        <dbReference type="ARBA" id="ARBA00037847"/>
    </source>
</evidence>
<dbReference type="GO" id="GO:0045259">
    <property type="term" value="C:proton-transporting ATP synthase complex"/>
    <property type="evidence" value="ECO:0007669"/>
    <property type="project" value="UniProtKB-KW"/>
</dbReference>
<dbReference type="Gene3D" id="1.20.5.620">
    <property type="entry name" value="F1F0 ATP synthase subunit B, membrane domain"/>
    <property type="match status" value="1"/>
</dbReference>
<keyword evidence="5 15" id="KW-0812">Transmembrane</keyword>
<dbReference type="InterPro" id="IPR028987">
    <property type="entry name" value="ATP_synth_B-like_membr_sf"/>
</dbReference>
<dbReference type="GO" id="GO:0046933">
    <property type="term" value="F:proton-transporting ATP synthase activity, rotational mechanism"/>
    <property type="evidence" value="ECO:0007669"/>
    <property type="project" value="UniProtKB-UniRule"/>
</dbReference>
<dbReference type="CDD" id="cd06503">
    <property type="entry name" value="ATP-synt_Fo_b"/>
    <property type="match status" value="1"/>
</dbReference>
<dbReference type="PANTHER" id="PTHR33445:SF1">
    <property type="entry name" value="ATP SYNTHASE SUBUNIT B"/>
    <property type="match status" value="1"/>
</dbReference>
<feature type="coiled-coil region" evidence="17">
    <location>
        <begin position="34"/>
        <end position="93"/>
    </location>
</feature>
<comment type="similarity">
    <text evidence="1 15 16">Belongs to the ATPase B chain family.</text>
</comment>
<comment type="subunit">
    <text evidence="15">F-type ATPases have 2 components, F(1) - the catalytic core - and F(0) - the membrane proton channel. F(1) has five subunits: alpha(3), beta(3), gamma(1), delta(1), epsilon(1). F(0) has three main subunits: a(1), b(2) and c(10-14). The alpha and beta chains form an alternating ring which encloses part of the gamma chain. F(1) is attached to F(0) by a central stalk formed by the gamma and epsilon chains, while a peripheral stalk is formed by the delta and b chains.</text>
</comment>
<dbReference type="InterPro" id="IPR050059">
    <property type="entry name" value="ATP_synthase_B_chain"/>
</dbReference>
<comment type="function">
    <text evidence="12">Component of the F(0) channel, it forms part of the peripheral stalk, linking F(1) to F(0). The b'-subunit is a diverged and duplicated form of b found in plants and photosynthetic bacteria.</text>
</comment>
<evidence type="ECO:0000256" key="2">
    <source>
        <dbReference type="ARBA" id="ARBA00022448"/>
    </source>
</evidence>
<keyword evidence="3 15" id="KW-1003">Cell membrane</keyword>
<evidence type="ECO:0000256" key="10">
    <source>
        <dbReference type="ARBA" id="ARBA00023310"/>
    </source>
</evidence>